<feature type="chain" id="PRO_5013296836" evidence="2">
    <location>
        <begin position="23"/>
        <end position="576"/>
    </location>
</feature>
<evidence type="ECO:0000313" key="3">
    <source>
        <dbReference type="EMBL" id="OPX54538.1"/>
    </source>
</evidence>
<dbReference type="AlphaFoldDB" id="A0A1V4T2Z2"/>
<dbReference type="EMBL" id="MTSM01000023">
    <property type="protein sequence ID" value="OPX54538.1"/>
    <property type="molecule type" value="Genomic_DNA"/>
</dbReference>
<evidence type="ECO:0000256" key="2">
    <source>
        <dbReference type="SAM" id="SignalP"/>
    </source>
</evidence>
<keyword evidence="1" id="KW-0802">TPR repeat</keyword>
<gene>
    <name evidence="3" type="ORF">BTE48_13695</name>
</gene>
<dbReference type="PROSITE" id="PS50005">
    <property type="entry name" value="TPR"/>
    <property type="match status" value="1"/>
</dbReference>
<dbReference type="InterPro" id="IPR011990">
    <property type="entry name" value="TPR-like_helical_dom_sf"/>
</dbReference>
<keyword evidence="4" id="KW-1185">Reference proteome</keyword>
<sequence>MLASVSSQIKYFVLAALLFALAGCTTYGETVQTVLDDARAGNYAVADEIAQQSLSPIGKDQLLYYLERGMIAHLDGRYQDSNTLLEQAYFIADSQYQTELKDWLATAMTHPGNAAYKGQLYERSFLHYTKMLNYLMLAQQSDNAIDQAKLLDGARVENRRIQLLLDSNVLKTGDYDDAKNGQEKLFTQFGKIFRELNGELYDPADLVFRDQAFAHYMMGAMYEQYGELDNARISYQRAAELYEKGYAQQYKLDPEMTRQAWRDTVRVMQKAGGYQDRWPQLVKTKALLKEGELEQLYQKDQAELLVVQHVDLSPQRKVLNMHLMINERSRQIVVRPVPIGSRQEQREQAAWFYILYADKGIYNLVRDFSDGSILNSEGLLFNSHATTLEPVWSLVEETGLDQILGNGGVRVAVPYYPIPYEPMKTVGLNLSTTTTDKTTAQQKSYPMIKADSVAMLGLLQQVIDAQNDLNNAMARETLRNMLTMKALKNLGGLGILGSKLITASTTNADTRSWLLLPHHIRIQRLQLPAGTHRLVLSSESQNGQTVQQTETVTLAAGELKILNLRTFVPAPPTKKQ</sequence>
<evidence type="ECO:0000256" key="1">
    <source>
        <dbReference type="PROSITE-ProRule" id="PRU00339"/>
    </source>
</evidence>
<organism evidence="3 4">
    <name type="scientific">Oceanospirillum multiglobuliferum</name>
    <dbReference type="NCBI Taxonomy" id="64969"/>
    <lineage>
        <taxon>Bacteria</taxon>
        <taxon>Pseudomonadati</taxon>
        <taxon>Pseudomonadota</taxon>
        <taxon>Gammaproteobacteria</taxon>
        <taxon>Oceanospirillales</taxon>
        <taxon>Oceanospirillaceae</taxon>
        <taxon>Oceanospirillum</taxon>
    </lineage>
</organism>
<evidence type="ECO:0000313" key="4">
    <source>
        <dbReference type="Proteomes" id="UP000191418"/>
    </source>
</evidence>
<name>A0A1V4T2Z2_9GAMM</name>
<dbReference type="Gene3D" id="1.25.40.10">
    <property type="entry name" value="Tetratricopeptide repeat domain"/>
    <property type="match status" value="1"/>
</dbReference>
<proteinExistence type="predicted"/>
<dbReference type="OrthoDB" id="9769023at2"/>
<feature type="signal peptide" evidence="2">
    <location>
        <begin position="1"/>
        <end position="22"/>
    </location>
</feature>
<dbReference type="STRING" id="64969.SAMN02745127_02672"/>
<dbReference type="SUPFAM" id="SSF48452">
    <property type="entry name" value="TPR-like"/>
    <property type="match status" value="1"/>
</dbReference>
<dbReference type="InterPro" id="IPR019734">
    <property type="entry name" value="TPR_rpt"/>
</dbReference>
<dbReference type="RefSeq" id="WP_078746208.1">
    <property type="nucleotide sequence ID" value="NZ_FUXG01000022.1"/>
</dbReference>
<comment type="caution">
    <text evidence="3">The sequence shown here is derived from an EMBL/GenBank/DDBJ whole genome shotgun (WGS) entry which is preliminary data.</text>
</comment>
<accession>A0A1V4T2Z2</accession>
<keyword evidence="2" id="KW-0732">Signal</keyword>
<dbReference type="Proteomes" id="UP000191418">
    <property type="component" value="Unassembled WGS sequence"/>
</dbReference>
<protein>
    <submittedName>
        <fullName evidence="3">Uncharacterized protein</fullName>
    </submittedName>
</protein>
<reference evidence="3 4" key="1">
    <citation type="submission" date="2017-01" db="EMBL/GenBank/DDBJ databases">
        <title>Genome Sequencing of a Marine Spirillum, Oceanospirillum multiglobuliferum ATCC 33336, from Japan.</title>
        <authorList>
            <person name="Carney J.G."/>
            <person name="Trachtenberg A.M."/>
            <person name="Rheaume B.A."/>
            <person name="Linnane J.D."/>
            <person name="Pitts N.L."/>
            <person name="Mykles D.L."/>
            <person name="Maclea K.S."/>
        </authorList>
    </citation>
    <scope>NUCLEOTIDE SEQUENCE [LARGE SCALE GENOMIC DNA]</scope>
    <source>
        <strain evidence="3 4">ATCC 33336</strain>
    </source>
</reference>
<feature type="repeat" description="TPR" evidence="1">
    <location>
        <begin position="212"/>
        <end position="245"/>
    </location>
</feature>